<dbReference type="GO" id="GO:0000981">
    <property type="term" value="F:DNA-binding transcription factor activity, RNA polymerase II-specific"/>
    <property type="evidence" value="ECO:0007669"/>
    <property type="project" value="InterPro"/>
</dbReference>
<dbReference type="CDD" id="cd00067">
    <property type="entry name" value="GAL4"/>
    <property type="match status" value="1"/>
</dbReference>
<comment type="caution">
    <text evidence="8">The sequence shown here is derived from an EMBL/GenBank/DDBJ whole genome shotgun (WGS) entry which is preliminary data.</text>
</comment>
<keyword evidence="5" id="KW-0539">Nucleus</keyword>
<dbReference type="PROSITE" id="PS50048">
    <property type="entry name" value="ZN2_CY6_FUNGAL_2"/>
    <property type="match status" value="1"/>
</dbReference>
<proteinExistence type="predicted"/>
<evidence type="ECO:0000313" key="9">
    <source>
        <dbReference type="Proteomes" id="UP001273166"/>
    </source>
</evidence>
<evidence type="ECO:0000256" key="1">
    <source>
        <dbReference type="ARBA" id="ARBA00022723"/>
    </source>
</evidence>
<evidence type="ECO:0000259" key="7">
    <source>
        <dbReference type="PROSITE" id="PS50048"/>
    </source>
</evidence>
<dbReference type="AlphaFoldDB" id="A0AAJ0GTX0"/>
<dbReference type="SUPFAM" id="SSF57701">
    <property type="entry name" value="Zn2/Cys6 DNA-binding domain"/>
    <property type="match status" value="1"/>
</dbReference>
<dbReference type="SMART" id="SM00066">
    <property type="entry name" value="GAL4"/>
    <property type="match status" value="1"/>
</dbReference>
<reference evidence="8" key="1">
    <citation type="journal article" date="2023" name="Mol. Phylogenet. Evol.">
        <title>Genome-scale phylogeny and comparative genomics of the fungal order Sordariales.</title>
        <authorList>
            <person name="Hensen N."/>
            <person name="Bonometti L."/>
            <person name="Westerberg I."/>
            <person name="Brannstrom I.O."/>
            <person name="Guillou S."/>
            <person name="Cros-Aarteil S."/>
            <person name="Calhoun S."/>
            <person name="Haridas S."/>
            <person name="Kuo A."/>
            <person name="Mondo S."/>
            <person name="Pangilinan J."/>
            <person name="Riley R."/>
            <person name="LaButti K."/>
            <person name="Andreopoulos B."/>
            <person name="Lipzen A."/>
            <person name="Chen C."/>
            <person name="Yan M."/>
            <person name="Daum C."/>
            <person name="Ng V."/>
            <person name="Clum A."/>
            <person name="Steindorff A."/>
            <person name="Ohm R.A."/>
            <person name="Martin F."/>
            <person name="Silar P."/>
            <person name="Natvig D.O."/>
            <person name="Lalanne C."/>
            <person name="Gautier V."/>
            <person name="Ament-Velasquez S.L."/>
            <person name="Kruys A."/>
            <person name="Hutchinson M.I."/>
            <person name="Powell A.J."/>
            <person name="Barry K."/>
            <person name="Miller A.N."/>
            <person name="Grigoriev I.V."/>
            <person name="Debuchy R."/>
            <person name="Gladieux P."/>
            <person name="Hiltunen Thoren M."/>
            <person name="Johannesson H."/>
        </authorList>
    </citation>
    <scope>NUCLEOTIDE SEQUENCE</scope>
    <source>
        <strain evidence="8">CBS 333.67</strain>
    </source>
</reference>
<dbReference type="EMBL" id="JAUDZG010000004">
    <property type="protein sequence ID" value="KAK3306101.1"/>
    <property type="molecule type" value="Genomic_DNA"/>
</dbReference>
<dbReference type="InterPro" id="IPR001138">
    <property type="entry name" value="Zn2Cys6_DnaBD"/>
</dbReference>
<feature type="region of interest" description="Disordered" evidence="6">
    <location>
        <begin position="92"/>
        <end position="116"/>
    </location>
</feature>
<evidence type="ECO:0000256" key="5">
    <source>
        <dbReference type="ARBA" id="ARBA00023242"/>
    </source>
</evidence>
<feature type="compositionally biased region" description="Low complexity" evidence="6">
    <location>
        <begin position="92"/>
        <end position="108"/>
    </location>
</feature>
<dbReference type="Pfam" id="PF00172">
    <property type="entry name" value="Zn_clus"/>
    <property type="match status" value="1"/>
</dbReference>
<name>A0AAJ0GTX0_9PEZI</name>
<keyword evidence="1" id="KW-0479">Metal-binding</keyword>
<dbReference type="PANTHER" id="PTHR47660">
    <property type="entry name" value="TRANSCRIPTION FACTOR WITH C2H2 AND ZN(2)-CYS(6) DNA BINDING DOMAIN (EUROFUNG)-RELATED-RELATED"/>
    <property type="match status" value="1"/>
</dbReference>
<dbReference type="GO" id="GO:0008270">
    <property type="term" value="F:zinc ion binding"/>
    <property type="evidence" value="ECO:0007669"/>
    <property type="project" value="InterPro"/>
</dbReference>
<accession>A0AAJ0GTX0</accession>
<evidence type="ECO:0000256" key="6">
    <source>
        <dbReference type="SAM" id="MobiDB-lite"/>
    </source>
</evidence>
<reference evidence="8" key="2">
    <citation type="submission" date="2023-06" db="EMBL/GenBank/DDBJ databases">
        <authorList>
            <consortium name="Lawrence Berkeley National Laboratory"/>
            <person name="Mondo S.J."/>
            <person name="Hensen N."/>
            <person name="Bonometti L."/>
            <person name="Westerberg I."/>
            <person name="Brannstrom I.O."/>
            <person name="Guillou S."/>
            <person name="Cros-Aarteil S."/>
            <person name="Calhoun S."/>
            <person name="Haridas S."/>
            <person name="Kuo A."/>
            <person name="Pangilinan J."/>
            <person name="Riley R."/>
            <person name="Labutti K."/>
            <person name="Andreopoulos B."/>
            <person name="Lipzen A."/>
            <person name="Chen C."/>
            <person name="Yanf M."/>
            <person name="Daum C."/>
            <person name="Ng V."/>
            <person name="Clum A."/>
            <person name="Steindorff A."/>
            <person name="Ohm R."/>
            <person name="Martin F."/>
            <person name="Silar P."/>
            <person name="Natvig D."/>
            <person name="Lalanne C."/>
            <person name="Gautier V."/>
            <person name="Ament-Velasquez S.L."/>
            <person name="Kruys A."/>
            <person name="Hutchinson M.I."/>
            <person name="Powell A.J."/>
            <person name="Barry K."/>
            <person name="Miller A.N."/>
            <person name="Grigoriev I.V."/>
            <person name="Debuchy R."/>
            <person name="Gladieux P."/>
            <person name="Thoren M.H."/>
            <person name="Johannesson H."/>
        </authorList>
    </citation>
    <scope>NUCLEOTIDE SEQUENCE</scope>
    <source>
        <strain evidence="8">CBS 333.67</strain>
    </source>
</reference>
<dbReference type="Gene3D" id="4.10.240.10">
    <property type="entry name" value="Zn(2)-C6 fungal-type DNA-binding domain"/>
    <property type="match status" value="1"/>
</dbReference>
<dbReference type="PROSITE" id="PS00463">
    <property type="entry name" value="ZN2_CY6_FUNGAL_1"/>
    <property type="match status" value="1"/>
</dbReference>
<keyword evidence="3" id="KW-0805">Transcription regulation</keyword>
<dbReference type="Proteomes" id="UP001273166">
    <property type="component" value="Unassembled WGS sequence"/>
</dbReference>
<keyword evidence="4" id="KW-0804">Transcription</keyword>
<dbReference type="InterPro" id="IPR036864">
    <property type="entry name" value="Zn2-C6_fun-type_DNA-bd_sf"/>
</dbReference>
<dbReference type="RefSeq" id="XP_062721881.1">
    <property type="nucleotide sequence ID" value="XM_062869433.1"/>
</dbReference>
<evidence type="ECO:0000313" key="8">
    <source>
        <dbReference type="EMBL" id="KAK3306101.1"/>
    </source>
</evidence>
<sequence>MELSCSSCNRTFPSVSALERHRLRCRFRPSSRRKACAECSRSKVRCDQARPSCSRCVVHGLVCVYPNSNSEGLRSTPNHQVAVPSASHAVTLPLTPSSDLSQPQSQQPEWRPLSQGDPLADPSACLSVPTWLPAEWQTDLLPFLDEGYSSYSTELSLGGRMTPRLDGNAHLASRPKPSPFEDLSLFLGEKWKTAQQGLDFIDSVLNANVDNFVTGLRKPLFIHFRDWDMSQRPAALVEAVTVGQLYMYAIQTGQSDVVLRALDAQLAQIQLKVSKMQTAREDVEMLQAVLQYASMRVYRAGPIASECVDPISLRLMQHVLSKSLGSMSPPTSPTPSGPSPSAWQSWILDESIRRALHHRPRAQLRHQRPPKLPHGPAAAAAAHLGGAHGRRVGGAVPRLGRKVLWWSC</sequence>
<keyword evidence="2" id="KW-0862">Zinc</keyword>
<gene>
    <name evidence="8" type="ORF">B0T15DRAFT_534337</name>
</gene>
<evidence type="ECO:0000256" key="3">
    <source>
        <dbReference type="ARBA" id="ARBA00023015"/>
    </source>
</evidence>
<keyword evidence="9" id="KW-1185">Reference proteome</keyword>
<dbReference type="PRINTS" id="PR00755">
    <property type="entry name" value="AFLATOXINBRP"/>
</dbReference>
<evidence type="ECO:0000256" key="4">
    <source>
        <dbReference type="ARBA" id="ARBA00023163"/>
    </source>
</evidence>
<dbReference type="GeneID" id="87888262"/>
<protein>
    <recommendedName>
        <fullName evidence="7">Zn(2)-C6 fungal-type domain-containing protein</fullName>
    </recommendedName>
</protein>
<feature type="domain" description="Zn(2)-C6 fungal-type" evidence="7">
    <location>
        <begin position="35"/>
        <end position="65"/>
    </location>
</feature>
<evidence type="ECO:0000256" key="2">
    <source>
        <dbReference type="ARBA" id="ARBA00022833"/>
    </source>
</evidence>
<organism evidence="8 9">
    <name type="scientific">Chaetomium strumarium</name>
    <dbReference type="NCBI Taxonomy" id="1170767"/>
    <lineage>
        <taxon>Eukaryota</taxon>
        <taxon>Fungi</taxon>
        <taxon>Dikarya</taxon>
        <taxon>Ascomycota</taxon>
        <taxon>Pezizomycotina</taxon>
        <taxon>Sordariomycetes</taxon>
        <taxon>Sordariomycetidae</taxon>
        <taxon>Sordariales</taxon>
        <taxon>Chaetomiaceae</taxon>
        <taxon>Chaetomium</taxon>
    </lineage>
</organism>